<dbReference type="InterPro" id="IPR002575">
    <property type="entry name" value="Aminoglycoside_PTrfase"/>
</dbReference>
<organism evidence="2 3">
    <name type="scientific">Peloplasma aerotolerans</name>
    <dbReference type="NCBI Taxonomy" id="3044389"/>
    <lineage>
        <taxon>Bacteria</taxon>
        <taxon>Bacillati</taxon>
        <taxon>Mycoplasmatota</taxon>
        <taxon>Mollicutes</taxon>
        <taxon>Acholeplasmatales</taxon>
        <taxon>Acholeplasmataceae</taxon>
        <taxon>Peloplasma</taxon>
    </lineage>
</organism>
<dbReference type="InterPro" id="IPR011009">
    <property type="entry name" value="Kinase-like_dom_sf"/>
</dbReference>
<dbReference type="SUPFAM" id="SSF56112">
    <property type="entry name" value="Protein kinase-like (PK-like)"/>
    <property type="match status" value="1"/>
</dbReference>
<dbReference type="Proteomes" id="UP001431532">
    <property type="component" value="Unassembled WGS sequence"/>
</dbReference>
<dbReference type="RefSeq" id="WP_282839535.1">
    <property type="nucleotide sequence ID" value="NZ_JASCXW010000017.1"/>
</dbReference>
<proteinExistence type="predicted"/>
<comment type="caution">
    <text evidence="2">The sequence shown here is derived from an EMBL/GenBank/DDBJ whole genome shotgun (WGS) entry which is preliminary data.</text>
</comment>
<evidence type="ECO:0000313" key="3">
    <source>
        <dbReference type="Proteomes" id="UP001431532"/>
    </source>
</evidence>
<dbReference type="Gene3D" id="3.90.1200.10">
    <property type="match status" value="1"/>
</dbReference>
<protein>
    <submittedName>
        <fullName evidence="2">Phosphotransferase</fullName>
    </submittedName>
</protein>
<feature type="domain" description="Aminoglycoside phosphotransferase" evidence="1">
    <location>
        <begin position="14"/>
        <end position="235"/>
    </location>
</feature>
<accession>A0AAW6UC86</accession>
<dbReference type="EMBL" id="JASCXW010000017">
    <property type="protein sequence ID" value="MDI6453106.1"/>
    <property type="molecule type" value="Genomic_DNA"/>
</dbReference>
<gene>
    <name evidence="2" type="ORF">QJ521_05990</name>
</gene>
<name>A0AAW6UC86_9MOLU</name>
<reference evidence="2" key="1">
    <citation type="submission" date="2023-05" db="EMBL/GenBank/DDBJ databases">
        <title>Mariniplasma microaerophilum sp. nov., a novel anaerobic mollicute isolated from terrestrial mud volcano, Taman Peninsula, Russia.</title>
        <authorList>
            <person name="Khomyakova M.A."/>
            <person name="Merkel A.Y."/>
            <person name="Slobodkin A.I."/>
        </authorList>
    </citation>
    <scope>NUCLEOTIDE SEQUENCE</scope>
    <source>
        <strain evidence="2">M4Ah</strain>
    </source>
</reference>
<dbReference type="AlphaFoldDB" id="A0AAW6UC86"/>
<evidence type="ECO:0000259" key="1">
    <source>
        <dbReference type="Pfam" id="PF01636"/>
    </source>
</evidence>
<dbReference type="PANTHER" id="PTHR41283">
    <property type="entry name" value="AMINOGLYCOSIDE PHOSPHOTRANSFERASE"/>
    <property type="match status" value="1"/>
</dbReference>
<keyword evidence="3" id="KW-1185">Reference proteome</keyword>
<evidence type="ECO:0000313" key="2">
    <source>
        <dbReference type="EMBL" id="MDI6453106.1"/>
    </source>
</evidence>
<dbReference type="Pfam" id="PF01636">
    <property type="entry name" value="APH"/>
    <property type="match status" value="1"/>
</dbReference>
<dbReference type="PANTHER" id="PTHR41283:SF1">
    <property type="entry name" value="AMINOGLYCOSIDE PHOSPHOTRANSFERASE DOMAIN-CONTAINING PROTEIN"/>
    <property type="match status" value="1"/>
</dbReference>
<sequence>MFEDIKGHETWQRIKKIERGWSRDTKYYIETINGEKLLLRTSAKEAFDKKKKEFEMIAKFSKLDIHMSKALDFGWFNNHQEVYMLLTWVEGQDLDDVLPKLDISKQYALGRQAGAILKAIHSIPLPDDEIPQTTKIPKKKKQIELYETSQLRIDGDEIALKFLKDHIDQIWTKPPVYLHGDFHPGNLILTPDQNIGVIDFNRWEIGDPYEEFYKLESFGTKVSIPFCIGQIEAYFNDHIPNDFWEIFVIYCAHSALYSIKWAEPFGIDEVHVMMDICRKTMIHFDNFRQSIPSWYQQSSFK</sequence>